<accession>A0A0F0CSL9</accession>
<sequence>MSIQAFPTLFALPQNPALPKFFVEYFHVSESTVFDAWVSYTL</sequence>
<reference evidence="1 2" key="1">
    <citation type="submission" date="2015-02" db="EMBL/GenBank/DDBJ databases">
        <title>Single-cell genomics of uncultivated deep-branching MTB reveals a conserved set of magnetosome genes.</title>
        <authorList>
            <person name="Kolinko S."/>
            <person name="Richter M."/>
            <person name="Glockner F.O."/>
            <person name="Brachmann A."/>
            <person name="Schuler D."/>
        </authorList>
    </citation>
    <scope>NUCLEOTIDE SEQUENCE [LARGE SCALE GENOMIC DNA]</scope>
    <source>
        <strain evidence="1">SKK-01</strain>
    </source>
</reference>
<name>A0A0F0CSL9_9BACT</name>
<evidence type="ECO:0008006" key="3">
    <source>
        <dbReference type="Google" id="ProtNLM"/>
    </source>
</evidence>
<gene>
    <name evidence="1" type="ORF">OMAG_001687</name>
</gene>
<dbReference type="AlphaFoldDB" id="A0A0F0CSL9"/>
<evidence type="ECO:0000313" key="1">
    <source>
        <dbReference type="EMBL" id="KJJ84445.1"/>
    </source>
</evidence>
<dbReference type="Proteomes" id="UP000033428">
    <property type="component" value="Unassembled WGS sequence"/>
</dbReference>
<comment type="caution">
    <text evidence="1">The sequence shown here is derived from an EMBL/GenBank/DDBJ whole genome shotgun (WGS) entry which is preliminary data.</text>
</comment>
<keyword evidence="2" id="KW-1185">Reference proteome</keyword>
<dbReference type="EMBL" id="JYNY01000355">
    <property type="protein sequence ID" value="KJJ84445.1"/>
    <property type="molecule type" value="Genomic_DNA"/>
</dbReference>
<proteinExistence type="predicted"/>
<evidence type="ECO:0000313" key="2">
    <source>
        <dbReference type="Proteomes" id="UP000033428"/>
    </source>
</evidence>
<organism evidence="1 2">
    <name type="scientific">Candidatus Omnitrophus magneticus</name>
    <dbReference type="NCBI Taxonomy" id="1609969"/>
    <lineage>
        <taxon>Bacteria</taxon>
        <taxon>Pseudomonadati</taxon>
        <taxon>Candidatus Omnitrophota</taxon>
        <taxon>Candidatus Omnitrophus</taxon>
    </lineage>
</organism>
<protein>
    <recommendedName>
        <fullName evidence="3">Transposase</fullName>
    </recommendedName>
</protein>